<evidence type="ECO:0000256" key="6">
    <source>
        <dbReference type="SAM" id="MobiDB-lite"/>
    </source>
</evidence>
<dbReference type="InterPro" id="IPR001357">
    <property type="entry name" value="BRCT_dom"/>
</dbReference>
<dbReference type="Gene3D" id="3.40.50.10190">
    <property type="entry name" value="BRCT domain"/>
    <property type="match status" value="1"/>
</dbReference>
<evidence type="ECO:0000256" key="4">
    <source>
        <dbReference type="ARBA" id="ARBA00023242"/>
    </source>
</evidence>
<comment type="subunit">
    <text evidence="5">Homodimer.</text>
</comment>
<dbReference type="Gene3D" id="1.10.10.60">
    <property type="entry name" value="Homeodomain-like"/>
    <property type="match status" value="1"/>
</dbReference>
<feature type="compositionally biased region" description="Basic and acidic residues" evidence="6">
    <location>
        <begin position="199"/>
        <end position="212"/>
    </location>
</feature>
<feature type="domain" description="ARID" evidence="7">
    <location>
        <begin position="280"/>
        <end position="370"/>
    </location>
</feature>
<organism evidence="8 9">
    <name type="scientific">Ustilaginoidea virens</name>
    <name type="common">Rice false smut fungus</name>
    <name type="synonym">Villosiclava virens</name>
    <dbReference type="NCBI Taxonomy" id="1159556"/>
    <lineage>
        <taxon>Eukaryota</taxon>
        <taxon>Fungi</taxon>
        <taxon>Dikarya</taxon>
        <taxon>Ascomycota</taxon>
        <taxon>Pezizomycotina</taxon>
        <taxon>Sordariomycetes</taxon>
        <taxon>Hypocreomycetidae</taxon>
        <taxon>Hypocreales</taxon>
        <taxon>Clavicipitaceae</taxon>
        <taxon>Ustilaginoidea</taxon>
    </lineage>
</organism>
<dbReference type="CDD" id="cd16100">
    <property type="entry name" value="ARID"/>
    <property type="match status" value="1"/>
</dbReference>
<feature type="compositionally biased region" description="Polar residues" evidence="6">
    <location>
        <begin position="218"/>
        <end position="227"/>
    </location>
</feature>
<keyword evidence="3 5" id="KW-0779">Telomere</keyword>
<dbReference type="KEGG" id="uvi:66067020"/>
<protein>
    <recommendedName>
        <fullName evidence="5">DNA-binding protein RAP1</fullName>
    </recommendedName>
</protein>
<feature type="compositionally biased region" description="Polar residues" evidence="6">
    <location>
        <begin position="187"/>
        <end position="198"/>
    </location>
</feature>
<evidence type="ECO:0000256" key="5">
    <source>
        <dbReference type="RuleBase" id="RU367107"/>
    </source>
</evidence>
<keyword evidence="2 5" id="KW-0158">Chromosome</keyword>
<dbReference type="SUPFAM" id="SSF46774">
    <property type="entry name" value="ARID-like"/>
    <property type="match status" value="1"/>
</dbReference>
<dbReference type="PROSITE" id="PS51011">
    <property type="entry name" value="ARID"/>
    <property type="match status" value="1"/>
</dbReference>
<dbReference type="AlphaFoldDB" id="A0A8E5HUZ4"/>
<dbReference type="InterPro" id="IPR001606">
    <property type="entry name" value="ARID_dom"/>
</dbReference>
<dbReference type="OrthoDB" id="435460at2759"/>
<keyword evidence="4 5" id="KW-0539">Nucleus</keyword>
<comment type="function">
    <text evidence="5">Involved in the regulation of telomere length, clustering and has a specific role in telomere position effect (TPE).</text>
</comment>
<dbReference type="Pfam" id="PF16589">
    <property type="entry name" value="BRCT_2"/>
    <property type="match status" value="1"/>
</dbReference>
<accession>A0A8E5HUZ4</accession>
<gene>
    <name evidence="8" type="ORF">UV8b_06243</name>
</gene>
<dbReference type="PANTHER" id="PTHR16466:SF6">
    <property type="entry name" value="TELOMERIC REPEAT-BINDING FACTOR 2-INTERACTING PROTEIN 1"/>
    <property type="match status" value="1"/>
</dbReference>
<evidence type="ECO:0000256" key="3">
    <source>
        <dbReference type="ARBA" id="ARBA00022895"/>
    </source>
</evidence>
<dbReference type="CDD" id="cd11655">
    <property type="entry name" value="rap1_myb-like"/>
    <property type="match status" value="1"/>
</dbReference>
<name>A0A8E5HUZ4_USTVR</name>
<feature type="compositionally biased region" description="Low complexity" evidence="6">
    <location>
        <begin position="96"/>
        <end position="111"/>
    </location>
</feature>
<dbReference type="Gene3D" id="1.10.150.60">
    <property type="entry name" value="ARID DNA-binding domain"/>
    <property type="match status" value="1"/>
</dbReference>
<dbReference type="EMBL" id="CP072757">
    <property type="protein sequence ID" value="QUC22002.1"/>
    <property type="molecule type" value="Genomic_DNA"/>
</dbReference>
<dbReference type="Pfam" id="PF08914">
    <property type="entry name" value="Myb_Rap1"/>
    <property type="match status" value="1"/>
</dbReference>
<dbReference type="InterPro" id="IPR036431">
    <property type="entry name" value="ARID_dom_sf"/>
</dbReference>
<comment type="subcellular location">
    <subcellularLocation>
        <location evidence="5">Nucleus</location>
    </subcellularLocation>
    <subcellularLocation>
        <location evidence="5">Chromosome</location>
        <location evidence="5">Telomere</location>
    </subcellularLocation>
</comment>
<proteinExistence type="inferred from homology"/>
<evidence type="ECO:0000313" key="9">
    <source>
        <dbReference type="Proteomes" id="UP000027002"/>
    </source>
</evidence>
<dbReference type="InterPro" id="IPR015010">
    <property type="entry name" value="TERF2IP_Myb"/>
</dbReference>
<evidence type="ECO:0000256" key="1">
    <source>
        <dbReference type="ARBA" id="ARBA00010467"/>
    </source>
</evidence>
<dbReference type="GO" id="GO:0031848">
    <property type="term" value="P:protection from non-homologous end joining at telomere"/>
    <property type="evidence" value="ECO:0007669"/>
    <property type="project" value="TreeGrafter"/>
</dbReference>
<evidence type="ECO:0000256" key="2">
    <source>
        <dbReference type="ARBA" id="ARBA00022454"/>
    </source>
</evidence>
<feature type="region of interest" description="Disordered" evidence="6">
    <location>
        <begin position="185"/>
        <end position="281"/>
    </location>
</feature>
<feature type="region of interest" description="Disordered" evidence="6">
    <location>
        <begin position="382"/>
        <end position="634"/>
    </location>
</feature>
<dbReference type="InterPro" id="IPR039595">
    <property type="entry name" value="TE2IP/Rap1"/>
</dbReference>
<dbReference type="GO" id="GO:0070187">
    <property type="term" value="C:shelterin complex"/>
    <property type="evidence" value="ECO:0007669"/>
    <property type="project" value="TreeGrafter"/>
</dbReference>
<feature type="region of interest" description="Disordered" evidence="6">
    <location>
        <begin position="96"/>
        <end position="116"/>
    </location>
</feature>
<dbReference type="InterPro" id="IPR009057">
    <property type="entry name" value="Homeodomain-like_sf"/>
</dbReference>
<evidence type="ECO:0000313" key="8">
    <source>
        <dbReference type="EMBL" id="QUC22002.1"/>
    </source>
</evidence>
<sequence>MAGGIAYNGVGSSSGGTIFKDMVFWVALKVPRRNDIINLIKSNGGAVARLEKDAHMLIADHARRDAPPDSYSWTYIADSVRNGTAQLTDRYRILGRPATSGSRGSGRTSAPLKSTRTPFSAADDAALANWVLSHGSNRSGIQIYQDFAETHPRHTWQSWRTRYVKQLSGLSNADLRKLALSAADIARQTSSSSCPSTCNRDKPEKAQARDPGEAGATRASSTDQQTRSPERAAACPPPTSSAVAGTRPPSPSLPRNPQKQVEAVPRLAAQSDGGQGEAESDMRGEFYDDLCAFIEATGANVQLEPRIEDQAVDLYRLGRAVNSQKAFAQEVEWEKVAQDVGFDWPNNQHVLTELQACFEHNLADFFEASSAFFAASDAESARDGDADTESSQDVVPISSPAARDQKRLLEEPEILPSMRSPQNQQNPSKRRRLSHAAVIPSTPEDRLALPRSESPCGQTAALQMNRPRSADPSQVAPSVEVPAAIEENRGDGSEDAVSETSPKPPPRLKIPARLSDGSPPPPKLLSEAINTSPIPLNLNRPRRAEPGQQRGFSGGTPKPSQPSRPSLRGSDRGAKRSLPASFRPRSKSPSPNQAAAKHTHDAVALLRQYLAARPNAHPRTRSSSTFELSRDRDG</sequence>
<dbReference type="InterPro" id="IPR036420">
    <property type="entry name" value="BRCT_dom_sf"/>
</dbReference>
<dbReference type="GeneID" id="66067020"/>
<dbReference type="PANTHER" id="PTHR16466">
    <property type="entry name" value="TELOMERE REPEAT-BINDING FACTOR 2-INTERACTING PROTEIN 1"/>
    <property type="match status" value="1"/>
</dbReference>
<dbReference type="SUPFAM" id="SSF46689">
    <property type="entry name" value="Homeodomain-like"/>
    <property type="match status" value="1"/>
</dbReference>
<dbReference type="Pfam" id="PF01388">
    <property type="entry name" value="ARID"/>
    <property type="match status" value="1"/>
</dbReference>
<dbReference type="GO" id="GO:0010833">
    <property type="term" value="P:telomere maintenance via telomere lengthening"/>
    <property type="evidence" value="ECO:0007669"/>
    <property type="project" value="UniProtKB-UniRule"/>
</dbReference>
<evidence type="ECO:0000259" key="7">
    <source>
        <dbReference type="PROSITE" id="PS51011"/>
    </source>
</evidence>
<comment type="similarity">
    <text evidence="1 5">Belongs to the RAP1 family.</text>
</comment>
<reference evidence="8" key="1">
    <citation type="submission" date="2020-03" db="EMBL/GenBank/DDBJ databases">
        <title>A mixture of massive structural variations and highly conserved coding sequences in Ustilaginoidea virens genome.</title>
        <authorList>
            <person name="Zhang K."/>
            <person name="Zhao Z."/>
            <person name="Zhang Z."/>
            <person name="Li Y."/>
            <person name="Hsiang T."/>
            <person name="Sun W."/>
        </authorList>
    </citation>
    <scope>NUCLEOTIDE SEQUENCE</scope>
    <source>
        <strain evidence="8">UV-8b</strain>
    </source>
</reference>
<dbReference type="GO" id="GO:0042162">
    <property type="term" value="F:telomeric DNA binding"/>
    <property type="evidence" value="ECO:0007669"/>
    <property type="project" value="TreeGrafter"/>
</dbReference>
<dbReference type="Proteomes" id="UP000027002">
    <property type="component" value="Chromosome 5"/>
</dbReference>
<keyword evidence="9" id="KW-1185">Reference proteome</keyword>
<dbReference type="RefSeq" id="XP_042999675.1">
    <property type="nucleotide sequence ID" value="XM_043143740.1"/>
</dbReference>